<organism evidence="2 3">
    <name type="scientific">Anaeromicropila populeti</name>
    <dbReference type="NCBI Taxonomy" id="37658"/>
    <lineage>
        <taxon>Bacteria</taxon>
        <taxon>Bacillati</taxon>
        <taxon>Bacillota</taxon>
        <taxon>Clostridia</taxon>
        <taxon>Lachnospirales</taxon>
        <taxon>Lachnospiraceae</taxon>
        <taxon>Anaeromicropila</taxon>
    </lineage>
</organism>
<dbReference type="RefSeq" id="WP_092562041.1">
    <property type="nucleotide sequence ID" value="NZ_FOYZ01000011.1"/>
</dbReference>
<evidence type="ECO:0000313" key="3">
    <source>
        <dbReference type="Proteomes" id="UP000199659"/>
    </source>
</evidence>
<dbReference type="Proteomes" id="UP000199659">
    <property type="component" value="Unassembled WGS sequence"/>
</dbReference>
<dbReference type="OrthoDB" id="9781189at2"/>
<gene>
    <name evidence="2" type="ORF">SAMN05661086_02868</name>
</gene>
<name>A0A1I6KXV0_9FIRM</name>
<evidence type="ECO:0000313" key="2">
    <source>
        <dbReference type="EMBL" id="SFR96049.1"/>
    </source>
</evidence>
<feature type="domain" description="Metallo-beta-lactamase" evidence="1">
    <location>
        <begin position="11"/>
        <end position="193"/>
    </location>
</feature>
<dbReference type="PANTHER" id="PTHR47619">
    <property type="entry name" value="METALLO-HYDROLASE YYCJ-RELATED"/>
    <property type="match status" value="1"/>
</dbReference>
<dbReference type="Gene3D" id="3.60.15.10">
    <property type="entry name" value="Ribonuclease Z/Hydroxyacylglutathione hydrolase-like"/>
    <property type="match status" value="1"/>
</dbReference>
<keyword evidence="3" id="KW-1185">Reference proteome</keyword>
<sequence length="264" mass="29466">MELCSIASGSSGNCIYVGNRCTSLLIDAGISCKRIESGLSEIDVNPEKLDGILVTHEHSDHVLGLGVMARRYHVPIYATAETLSALSRIKSLGKIDPGLFRIIEPNQSFEIHDVIVNPFSISHDAANPVCYTIEQNGHKVGVATDLGIYDDYIVESLKNSEILLLEANHDINMLQVGAYPYVLKRRILGERGHLSNDNCGRLIRNLLHDKLRYIYLGHLSKENNYPDLAYETVKYELDQSDSPFKNNFLLEVAKREEPSVLVSL</sequence>
<accession>A0A1I6KXV0</accession>
<dbReference type="PANTHER" id="PTHR47619:SF1">
    <property type="entry name" value="EXODEOXYRIBONUCLEASE WALJ"/>
    <property type="match status" value="1"/>
</dbReference>
<dbReference type="SUPFAM" id="SSF56281">
    <property type="entry name" value="Metallo-hydrolase/oxidoreductase"/>
    <property type="match status" value="1"/>
</dbReference>
<dbReference type="SMART" id="SM00849">
    <property type="entry name" value="Lactamase_B"/>
    <property type="match status" value="1"/>
</dbReference>
<dbReference type="Pfam" id="PF12706">
    <property type="entry name" value="Lactamase_B_2"/>
    <property type="match status" value="1"/>
</dbReference>
<dbReference type="InterPro" id="IPR036866">
    <property type="entry name" value="RibonucZ/Hydroxyglut_hydro"/>
</dbReference>
<dbReference type="EMBL" id="FOYZ01000011">
    <property type="protein sequence ID" value="SFR96049.1"/>
    <property type="molecule type" value="Genomic_DNA"/>
</dbReference>
<reference evidence="2 3" key="1">
    <citation type="submission" date="2016-10" db="EMBL/GenBank/DDBJ databases">
        <authorList>
            <person name="de Groot N.N."/>
        </authorList>
    </citation>
    <scope>NUCLEOTIDE SEQUENCE [LARGE SCALE GENOMIC DNA]</scope>
    <source>
        <strain evidence="2 3">743A</strain>
    </source>
</reference>
<dbReference type="InterPro" id="IPR052533">
    <property type="entry name" value="WalJ/YycJ-like"/>
</dbReference>
<protein>
    <submittedName>
        <fullName evidence="2">Phosphoribosyl 1,2-cyclic phosphodiesterase</fullName>
    </submittedName>
</protein>
<evidence type="ECO:0000259" key="1">
    <source>
        <dbReference type="SMART" id="SM00849"/>
    </source>
</evidence>
<dbReference type="InterPro" id="IPR001279">
    <property type="entry name" value="Metallo-B-lactamas"/>
</dbReference>
<proteinExistence type="predicted"/>
<dbReference type="AlphaFoldDB" id="A0A1I6KXV0"/>
<dbReference type="STRING" id="37658.SAMN05661086_02868"/>